<feature type="compositionally biased region" description="Low complexity" evidence="1">
    <location>
        <begin position="89"/>
        <end position="101"/>
    </location>
</feature>
<evidence type="ECO:0000313" key="3">
    <source>
        <dbReference type="Proteomes" id="UP000579812"/>
    </source>
</evidence>
<proteinExistence type="predicted"/>
<comment type="caution">
    <text evidence="2">The sequence shown here is derived from an EMBL/GenBank/DDBJ whole genome shotgun (WGS) entry which is preliminary data.</text>
</comment>
<gene>
    <name evidence="2" type="ORF">G5714_004373</name>
</gene>
<dbReference type="EMBL" id="JAAMOB010000004">
    <property type="protein sequence ID" value="KAF4114150.1"/>
    <property type="molecule type" value="Genomic_DNA"/>
</dbReference>
<accession>A0A7J6D4I7</accession>
<evidence type="ECO:0000313" key="2">
    <source>
        <dbReference type="EMBL" id="KAF4114150.1"/>
    </source>
</evidence>
<evidence type="ECO:0000256" key="1">
    <source>
        <dbReference type="SAM" id="MobiDB-lite"/>
    </source>
</evidence>
<feature type="region of interest" description="Disordered" evidence="1">
    <location>
        <begin position="65"/>
        <end position="110"/>
    </location>
</feature>
<organism evidence="2 3">
    <name type="scientific">Onychostoma macrolepis</name>
    <dbReference type="NCBI Taxonomy" id="369639"/>
    <lineage>
        <taxon>Eukaryota</taxon>
        <taxon>Metazoa</taxon>
        <taxon>Chordata</taxon>
        <taxon>Craniata</taxon>
        <taxon>Vertebrata</taxon>
        <taxon>Euteleostomi</taxon>
        <taxon>Actinopterygii</taxon>
        <taxon>Neopterygii</taxon>
        <taxon>Teleostei</taxon>
        <taxon>Ostariophysi</taxon>
        <taxon>Cypriniformes</taxon>
        <taxon>Cyprinidae</taxon>
        <taxon>Acrossocheilinae</taxon>
        <taxon>Onychostoma</taxon>
    </lineage>
</organism>
<sequence>MEKVTAIETKQALISCPASTEKVPQPPTPCTITSTGSPVPLNLCVVKQPPPSTSQCHLTTTRVPVPLTPSANAPVSATLQPSAASGNPSQAIQTSSTSIQSDSHESQQEMNHKITLLLDLTKLLSNCTSETNQLSIENYSGHSHRRGTTCQQKKLEKVSKHVNNLQKSKGQTPCNWGGEECLGVLYTNG</sequence>
<name>A0A7J6D4I7_9TELE</name>
<keyword evidence="3" id="KW-1185">Reference proteome</keyword>
<protein>
    <submittedName>
        <fullName evidence="2">Uncharacterized protein</fullName>
    </submittedName>
</protein>
<dbReference type="AlphaFoldDB" id="A0A7J6D4I7"/>
<feature type="compositionally biased region" description="Polar residues" evidence="1">
    <location>
        <begin position="70"/>
        <end position="88"/>
    </location>
</feature>
<reference evidence="2 3" key="1">
    <citation type="submission" date="2020-04" db="EMBL/GenBank/DDBJ databases">
        <title>Chromosome-level genome assembly of a cyprinid fish Onychostoma macrolepis by integration of Nanopore Sequencing, Bionano and Hi-C technology.</title>
        <authorList>
            <person name="Wang D."/>
        </authorList>
    </citation>
    <scope>NUCLEOTIDE SEQUENCE [LARGE SCALE GENOMIC DNA]</scope>
    <source>
        <strain evidence="2">SWU-2019</strain>
        <tissue evidence="2">Muscle</tissue>
    </source>
</reference>
<dbReference type="Proteomes" id="UP000579812">
    <property type="component" value="Unassembled WGS sequence"/>
</dbReference>